<name>A0A8S2EE05_9BILA</name>
<evidence type="ECO:0000313" key="3">
    <source>
        <dbReference type="Proteomes" id="UP000677228"/>
    </source>
</evidence>
<feature type="non-terminal residue" evidence="1">
    <location>
        <position position="1"/>
    </location>
</feature>
<accession>A0A8S2EE05</accession>
<organism evidence="1 3">
    <name type="scientific">Didymodactylos carnosus</name>
    <dbReference type="NCBI Taxonomy" id="1234261"/>
    <lineage>
        <taxon>Eukaryota</taxon>
        <taxon>Metazoa</taxon>
        <taxon>Spiralia</taxon>
        <taxon>Gnathifera</taxon>
        <taxon>Rotifera</taxon>
        <taxon>Eurotatoria</taxon>
        <taxon>Bdelloidea</taxon>
        <taxon>Philodinida</taxon>
        <taxon>Philodinidae</taxon>
        <taxon>Didymodactylos</taxon>
    </lineage>
</organism>
<dbReference type="AlphaFoldDB" id="A0A8S2EE05"/>
<sequence length="177" mass="20822">DQNGNECMAVDNASLSTILVNLEQLVIWSQLTHLSYFHSRLDLLEILLDSGPNIESLELNDTHFLKMMKEKDGGKTYSKIKKLKFDVDEVLVLENVDYLCKLFPNVKSLIISFEMITNVYEILPLLIETLEDINYLDIYLSSFEQFDLEAWKAFMNTLFNNSVFDYNEFHIWIWFDK</sequence>
<dbReference type="Proteomes" id="UP000677228">
    <property type="component" value="Unassembled WGS sequence"/>
</dbReference>
<comment type="caution">
    <text evidence="1">The sequence shown here is derived from an EMBL/GenBank/DDBJ whole genome shotgun (WGS) entry which is preliminary data.</text>
</comment>
<dbReference type="EMBL" id="CAJOBA010024707">
    <property type="protein sequence ID" value="CAF3927793.1"/>
    <property type="molecule type" value="Genomic_DNA"/>
</dbReference>
<proteinExistence type="predicted"/>
<gene>
    <name evidence="1" type="ORF">OVA965_LOCUS20953</name>
    <name evidence="2" type="ORF">TMI583_LOCUS21485</name>
</gene>
<dbReference type="EMBL" id="CAJNOK010011312">
    <property type="protein sequence ID" value="CAF1137349.1"/>
    <property type="molecule type" value="Genomic_DNA"/>
</dbReference>
<protein>
    <submittedName>
        <fullName evidence="1">Uncharacterized protein</fullName>
    </submittedName>
</protein>
<reference evidence="1" key="1">
    <citation type="submission" date="2021-02" db="EMBL/GenBank/DDBJ databases">
        <authorList>
            <person name="Nowell W R."/>
        </authorList>
    </citation>
    <scope>NUCLEOTIDE SEQUENCE</scope>
</reference>
<dbReference type="Proteomes" id="UP000682733">
    <property type="component" value="Unassembled WGS sequence"/>
</dbReference>
<evidence type="ECO:0000313" key="1">
    <source>
        <dbReference type="EMBL" id="CAF1137349.1"/>
    </source>
</evidence>
<evidence type="ECO:0000313" key="2">
    <source>
        <dbReference type="EMBL" id="CAF3927793.1"/>
    </source>
</evidence>